<dbReference type="EMBL" id="CP045835">
    <property type="protein sequence ID" value="QGG51470.1"/>
    <property type="molecule type" value="Genomic_DNA"/>
</dbReference>
<dbReference type="RefSeq" id="WP_369595645.1">
    <property type="nucleotide sequence ID" value="NZ_CP045835.1"/>
</dbReference>
<organism evidence="1 2">
    <name type="scientific">Lysinibacillus pakistanensis</name>
    <dbReference type="NCBI Taxonomy" id="759811"/>
    <lineage>
        <taxon>Bacteria</taxon>
        <taxon>Bacillati</taxon>
        <taxon>Bacillota</taxon>
        <taxon>Bacilli</taxon>
        <taxon>Bacillales</taxon>
        <taxon>Bacillaceae</taxon>
        <taxon>Lysinibacillus</taxon>
    </lineage>
</organism>
<reference evidence="1 2" key="1">
    <citation type="submission" date="2019-11" db="EMBL/GenBank/DDBJ databases">
        <title>Whole Genome Sequencing and Comparative Genomic Analyses of Lysinibacillus pakistanensis LZH-9, a Halotolerant Strain with Excellent COD Removal Capability.</title>
        <authorList>
            <person name="Zhou H."/>
        </authorList>
    </citation>
    <scope>NUCLEOTIDE SEQUENCE [LARGE SCALE GENOMIC DNA]</scope>
    <source>
        <strain evidence="1 2">LZH-9</strain>
    </source>
</reference>
<keyword evidence="2" id="KW-1185">Reference proteome</keyword>
<accession>A0ABX6D9J5</accession>
<evidence type="ECO:0000313" key="1">
    <source>
        <dbReference type="EMBL" id="QGG51470.1"/>
    </source>
</evidence>
<gene>
    <name evidence="1" type="ORF">GDS87_11120</name>
</gene>
<proteinExistence type="predicted"/>
<protein>
    <submittedName>
        <fullName evidence="1">Uncharacterized protein</fullName>
    </submittedName>
</protein>
<evidence type="ECO:0000313" key="2">
    <source>
        <dbReference type="Proteomes" id="UP000373269"/>
    </source>
</evidence>
<sequence length="104" mass="12348">MTNPTATKEEKYLAFYGFLSQLSTEDRLDHLYKNTFNKMYNVITENTKPNEPQTLNDVFTTMEPYIKNDTFYYVGKIKQLIESDLWQYMLAEKADFDASGWEPY</sequence>
<name>A0ABX6D9J5_9BACI</name>
<dbReference type="Proteomes" id="UP000373269">
    <property type="component" value="Chromosome"/>
</dbReference>